<evidence type="ECO:0000313" key="2">
    <source>
        <dbReference type="EMBL" id="KAI5417511.1"/>
    </source>
</evidence>
<dbReference type="AlphaFoldDB" id="A0A9D4XF19"/>
<keyword evidence="1" id="KW-0812">Transmembrane</keyword>
<dbReference type="Proteomes" id="UP001058974">
    <property type="component" value="Chromosome 4"/>
</dbReference>
<dbReference type="PANTHER" id="PTHR38925:SF1">
    <property type="entry name" value="PROTEIN, PUTATIVE-RELATED"/>
    <property type="match status" value="1"/>
</dbReference>
<gene>
    <name evidence="2" type="ORF">KIW84_042209</name>
</gene>
<dbReference type="PANTHER" id="PTHR38925">
    <property type="entry name" value="PROTEIN, PUTATIVE-RELATED"/>
    <property type="match status" value="1"/>
</dbReference>
<evidence type="ECO:0000313" key="3">
    <source>
        <dbReference type="Proteomes" id="UP001058974"/>
    </source>
</evidence>
<evidence type="ECO:0000256" key="1">
    <source>
        <dbReference type="SAM" id="Phobius"/>
    </source>
</evidence>
<dbReference type="EMBL" id="JAMSHJ010000004">
    <property type="protein sequence ID" value="KAI5417511.1"/>
    <property type="molecule type" value="Genomic_DNA"/>
</dbReference>
<keyword evidence="1" id="KW-0472">Membrane</keyword>
<sequence length="117" mass="13385">MVLHTMVTSWMLHLHLTAPAVAGVPVSIILILKLLFGFRFFRDEALYQSRLFLFRLGQIAFNTEHQASNVARIERALRLIFPIYSTVTTSDSTFSQSDHALQNEQVEMFHSLSMMAL</sequence>
<reference evidence="2 3" key="1">
    <citation type="journal article" date="2022" name="Nat. Genet.">
        <title>Improved pea reference genome and pan-genome highlight genomic features and evolutionary characteristics.</title>
        <authorList>
            <person name="Yang T."/>
            <person name="Liu R."/>
            <person name="Luo Y."/>
            <person name="Hu S."/>
            <person name="Wang D."/>
            <person name="Wang C."/>
            <person name="Pandey M.K."/>
            <person name="Ge S."/>
            <person name="Xu Q."/>
            <person name="Li N."/>
            <person name="Li G."/>
            <person name="Huang Y."/>
            <person name="Saxena R.K."/>
            <person name="Ji Y."/>
            <person name="Li M."/>
            <person name="Yan X."/>
            <person name="He Y."/>
            <person name="Liu Y."/>
            <person name="Wang X."/>
            <person name="Xiang C."/>
            <person name="Varshney R.K."/>
            <person name="Ding H."/>
            <person name="Gao S."/>
            <person name="Zong X."/>
        </authorList>
    </citation>
    <scope>NUCLEOTIDE SEQUENCE [LARGE SCALE GENOMIC DNA]</scope>
    <source>
        <strain evidence="2 3">cv. Zhongwan 6</strain>
    </source>
</reference>
<keyword evidence="1" id="KW-1133">Transmembrane helix</keyword>
<feature type="transmembrane region" description="Helical" evidence="1">
    <location>
        <begin position="20"/>
        <end position="41"/>
    </location>
</feature>
<accession>A0A9D4XF19</accession>
<organism evidence="2 3">
    <name type="scientific">Pisum sativum</name>
    <name type="common">Garden pea</name>
    <name type="synonym">Lathyrus oleraceus</name>
    <dbReference type="NCBI Taxonomy" id="3888"/>
    <lineage>
        <taxon>Eukaryota</taxon>
        <taxon>Viridiplantae</taxon>
        <taxon>Streptophyta</taxon>
        <taxon>Embryophyta</taxon>
        <taxon>Tracheophyta</taxon>
        <taxon>Spermatophyta</taxon>
        <taxon>Magnoliopsida</taxon>
        <taxon>eudicotyledons</taxon>
        <taxon>Gunneridae</taxon>
        <taxon>Pentapetalae</taxon>
        <taxon>rosids</taxon>
        <taxon>fabids</taxon>
        <taxon>Fabales</taxon>
        <taxon>Fabaceae</taxon>
        <taxon>Papilionoideae</taxon>
        <taxon>50 kb inversion clade</taxon>
        <taxon>NPAAA clade</taxon>
        <taxon>Hologalegina</taxon>
        <taxon>IRL clade</taxon>
        <taxon>Fabeae</taxon>
        <taxon>Lathyrus</taxon>
    </lineage>
</organism>
<proteinExistence type="predicted"/>
<protein>
    <submittedName>
        <fullName evidence="2">Uncharacterized protein</fullName>
    </submittedName>
</protein>
<keyword evidence="3" id="KW-1185">Reference proteome</keyword>
<dbReference type="Gramene" id="Psat04G0220900-T2">
    <property type="protein sequence ID" value="KAI5417511.1"/>
    <property type="gene ID" value="KIW84_042209"/>
</dbReference>
<name>A0A9D4XF19_PEA</name>
<comment type="caution">
    <text evidence="2">The sequence shown here is derived from an EMBL/GenBank/DDBJ whole genome shotgun (WGS) entry which is preliminary data.</text>
</comment>